<reference evidence="2 3" key="1">
    <citation type="submission" date="2014-05" db="EMBL/GenBank/DDBJ databases">
        <title>De novo Genome Sequence of Spirocheata sp.</title>
        <authorList>
            <person name="Shivani Y."/>
            <person name="Subhash Y."/>
            <person name="Tushar L."/>
            <person name="Sasikala C."/>
            <person name="Ramana C.V."/>
        </authorList>
    </citation>
    <scope>NUCLEOTIDE SEQUENCE [LARGE SCALE GENOMIC DNA]</scope>
    <source>
        <strain evidence="2 3">JC230</strain>
    </source>
</reference>
<dbReference type="GO" id="GO:0016757">
    <property type="term" value="F:glycosyltransferase activity"/>
    <property type="evidence" value="ECO:0007669"/>
    <property type="project" value="UniProtKB-KW"/>
</dbReference>
<feature type="domain" description="Phosphoribosyltransferase" evidence="1">
    <location>
        <begin position="90"/>
        <end position="314"/>
    </location>
</feature>
<dbReference type="AlphaFoldDB" id="A0A098QTZ5"/>
<keyword evidence="2" id="KW-0328">Glycosyltransferase</keyword>
<keyword evidence="3" id="KW-1185">Reference proteome</keyword>
<dbReference type="InterPro" id="IPR000836">
    <property type="entry name" value="PRTase_dom"/>
</dbReference>
<dbReference type="CDD" id="cd06223">
    <property type="entry name" value="PRTases_typeI"/>
    <property type="match status" value="1"/>
</dbReference>
<dbReference type="EMBL" id="JNUP01000070">
    <property type="protein sequence ID" value="KGE71076.1"/>
    <property type="molecule type" value="Genomic_DNA"/>
</dbReference>
<dbReference type="InterPro" id="IPR029057">
    <property type="entry name" value="PRTase-like"/>
</dbReference>
<sequence>MSRQIVLHATDLDGYLTQEDQDNISQMHELYDKALVQYQKYAQELEVGAPGRAKDEIIGLYNQMGDLMKDITGTHDRIQVYSFLQPKENHGEVSRLIAKLRDTRTQRQEFVYYIQRAYELLFQLAYHMGQTTRKNHLIIKTPVTQPVQNYAVHKIPAIDDKLENTVMCVMLRGALLPSMIMSKEIQEYSSSGYVTPFALFRIRRDDRKQERDMDYLLDLDYSYFDLESLNDKDLIFADPMNATGGSLVTIIRYLESQGVVPRSIRFFTVISALKGALQVARAVEHIRIYTLWMDPVLNTAAYILPGLGDAGDRLNGRDSDELPRNMIQLIADYGQNIANLYRWQVREIEQTVLGKMI</sequence>
<evidence type="ECO:0000313" key="2">
    <source>
        <dbReference type="EMBL" id="KGE71076.1"/>
    </source>
</evidence>
<dbReference type="RefSeq" id="WP_037549352.1">
    <property type="nucleotide sequence ID" value="NZ_JNUP01000070.1"/>
</dbReference>
<organism evidence="2 3">
    <name type="scientific">Spirochaeta lutea</name>
    <dbReference type="NCBI Taxonomy" id="1480694"/>
    <lineage>
        <taxon>Bacteria</taxon>
        <taxon>Pseudomonadati</taxon>
        <taxon>Spirochaetota</taxon>
        <taxon>Spirochaetia</taxon>
        <taxon>Spirochaetales</taxon>
        <taxon>Spirochaetaceae</taxon>
        <taxon>Spirochaeta</taxon>
    </lineage>
</organism>
<name>A0A098QTZ5_9SPIO</name>
<accession>A0A098QTZ5</accession>
<proteinExistence type="predicted"/>
<dbReference type="SUPFAM" id="SSF53271">
    <property type="entry name" value="PRTase-like"/>
    <property type="match status" value="1"/>
</dbReference>
<evidence type="ECO:0000313" key="3">
    <source>
        <dbReference type="Proteomes" id="UP000029692"/>
    </source>
</evidence>
<keyword evidence="2" id="KW-0808">Transferase</keyword>
<dbReference type="OrthoDB" id="9781675at2"/>
<dbReference type="Proteomes" id="UP000029692">
    <property type="component" value="Unassembled WGS sequence"/>
</dbReference>
<dbReference type="Gene3D" id="3.40.50.2020">
    <property type="match status" value="1"/>
</dbReference>
<comment type="caution">
    <text evidence="2">The sequence shown here is derived from an EMBL/GenBank/DDBJ whole genome shotgun (WGS) entry which is preliminary data.</text>
</comment>
<evidence type="ECO:0000259" key="1">
    <source>
        <dbReference type="Pfam" id="PF14681"/>
    </source>
</evidence>
<dbReference type="Pfam" id="PF14681">
    <property type="entry name" value="UPRTase"/>
    <property type="match status" value="1"/>
</dbReference>
<protein>
    <submittedName>
        <fullName evidence="2">Uracil phosphoribosyltransferase</fullName>
    </submittedName>
</protein>
<gene>
    <name evidence="2" type="ORF">DC28_12980</name>
</gene>
<dbReference type="eggNOG" id="COG0035">
    <property type="taxonomic scope" value="Bacteria"/>
</dbReference>
<dbReference type="STRING" id="1480694.DC28_12980"/>